<dbReference type="EMBL" id="CAJOBC010002573">
    <property type="protein sequence ID" value="CAF3739982.1"/>
    <property type="molecule type" value="Genomic_DNA"/>
</dbReference>
<evidence type="ECO:0000313" key="4">
    <source>
        <dbReference type="EMBL" id="CAF3552336.1"/>
    </source>
</evidence>
<dbReference type="EMBL" id="CAJOBA010000725">
    <property type="protein sequence ID" value="CAF3552336.1"/>
    <property type="molecule type" value="Genomic_DNA"/>
</dbReference>
<gene>
    <name evidence="3" type="ORF">GPM918_LOCUS12005</name>
    <name evidence="2" type="ORF">OVA965_LOCUS3107</name>
    <name evidence="5" type="ORF">SRO942_LOCUS12006</name>
    <name evidence="4" type="ORF">TMI583_LOCUS3106</name>
</gene>
<name>A0A814EEY6_9BILA</name>
<dbReference type="EMBL" id="CAJNOQ010002573">
    <property type="protein sequence ID" value="CAF0966471.1"/>
    <property type="molecule type" value="Genomic_DNA"/>
</dbReference>
<organism evidence="3 6">
    <name type="scientific">Didymodactylos carnosus</name>
    <dbReference type="NCBI Taxonomy" id="1234261"/>
    <lineage>
        <taxon>Eukaryota</taxon>
        <taxon>Metazoa</taxon>
        <taxon>Spiralia</taxon>
        <taxon>Gnathifera</taxon>
        <taxon>Rotifera</taxon>
        <taxon>Eurotatoria</taxon>
        <taxon>Bdelloidea</taxon>
        <taxon>Philodinida</taxon>
        <taxon>Philodinidae</taxon>
        <taxon>Didymodactylos</taxon>
    </lineage>
</organism>
<dbReference type="OrthoDB" id="10043238at2759"/>
<dbReference type="Proteomes" id="UP000682733">
    <property type="component" value="Unassembled WGS sequence"/>
</dbReference>
<sequence length="430" mass="48148">MAEVLLKFVSIKNENIDNKHNSIIPLSTSTINGKKSNISQTEKNSLPYVLPIISVTNVSNLPKPNLSFSTTNNNDPKLQYRLVPLGNKMSSVAIQTPKRPSSNKLGRSNTFSVQQKLHTKSSNLNYRHTPITTTTFRPPTAGWRQTTNASPIRPPSTPYLYIVNSSTSNNQIVSAKPLIQRISSVRHDEVRQHSESTFSDYSRPSDYTDRIHSSNQTVAQYGHFLAYLRRKSVARLRRKQQGDTDSNTERDTNTTSVHSKHQLQQVPITIPQQKLKSCISPTLATNSNSSFGDCIVPINNNGKASSTPVTEQRNSAKKIPDKPPSAPWRLELRRSVSSAIDSKYHHRNNQVKPLIEMTNGLTVSKDTSLITPSNSIVDEPVSEKQEKKKKHESCYELQLAGDYLSYVYVSDSGVKYKGQLLSSDELMRKS</sequence>
<evidence type="ECO:0000313" key="2">
    <source>
        <dbReference type="EMBL" id="CAF0771478.1"/>
    </source>
</evidence>
<reference evidence="3" key="1">
    <citation type="submission" date="2021-02" db="EMBL/GenBank/DDBJ databases">
        <authorList>
            <person name="Nowell W R."/>
        </authorList>
    </citation>
    <scope>NUCLEOTIDE SEQUENCE</scope>
</reference>
<evidence type="ECO:0000313" key="5">
    <source>
        <dbReference type="EMBL" id="CAF3739982.1"/>
    </source>
</evidence>
<dbReference type="Proteomes" id="UP000681722">
    <property type="component" value="Unassembled WGS sequence"/>
</dbReference>
<feature type="compositionally biased region" description="Low complexity" evidence="1">
    <location>
        <begin position="129"/>
        <end position="140"/>
    </location>
</feature>
<dbReference type="Proteomes" id="UP000663829">
    <property type="component" value="Unassembled WGS sequence"/>
</dbReference>
<evidence type="ECO:0000313" key="3">
    <source>
        <dbReference type="EMBL" id="CAF0966471.1"/>
    </source>
</evidence>
<protein>
    <submittedName>
        <fullName evidence="3">Uncharacterized protein</fullName>
    </submittedName>
</protein>
<feature type="region of interest" description="Disordered" evidence="1">
    <location>
        <begin position="300"/>
        <end position="326"/>
    </location>
</feature>
<dbReference type="AlphaFoldDB" id="A0A814EEY6"/>
<comment type="caution">
    <text evidence="3">The sequence shown here is derived from an EMBL/GenBank/DDBJ whole genome shotgun (WGS) entry which is preliminary data.</text>
</comment>
<accession>A0A814EEY6</accession>
<dbReference type="Proteomes" id="UP000677228">
    <property type="component" value="Unassembled WGS sequence"/>
</dbReference>
<proteinExistence type="predicted"/>
<evidence type="ECO:0000256" key="1">
    <source>
        <dbReference type="SAM" id="MobiDB-lite"/>
    </source>
</evidence>
<keyword evidence="6" id="KW-1185">Reference proteome</keyword>
<evidence type="ECO:0000313" key="6">
    <source>
        <dbReference type="Proteomes" id="UP000663829"/>
    </source>
</evidence>
<feature type="compositionally biased region" description="Polar residues" evidence="1">
    <location>
        <begin position="300"/>
        <end position="313"/>
    </location>
</feature>
<feature type="region of interest" description="Disordered" evidence="1">
    <location>
        <begin position="235"/>
        <end position="264"/>
    </location>
</feature>
<feature type="region of interest" description="Disordered" evidence="1">
    <location>
        <begin position="129"/>
        <end position="151"/>
    </location>
</feature>
<dbReference type="EMBL" id="CAJNOK010000725">
    <property type="protein sequence ID" value="CAF0771478.1"/>
    <property type="molecule type" value="Genomic_DNA"/>
</dbReference>
<feature type="compositionally biased region" description="Polar residues" evidence="1">
    <location>
        <begin position="253"/>
        <end position="264"/>
    </location>
</feature>